<accession>A0ABW1G100</accession>
<keyword evidence="2" id="KW-0012">Acyltransferase</keyword>
<dbReference type="Pfam" id="PF13302">
    <property type="entry name" value="Acetyltransf_3"/>
    <property type="match status" value="1"/>
</dbReference>
<dbReference type="EC" id="2.3.-.-" evidence="2"/>
<proteinExistence type="predicted"/>
<protein>
    <submittedName>
        <fullName evidence="2">GNAT family N-acetyltransferase</fullName>
        <ecNumber evidence="2">2.3.-.-</ecNumber>
    </submittedName>
</protein>
<dbReference type="EMBL" id="JBHSQJ010000019">
    <property type="protein sequence ID" value="MFC5906726.1"/>
    <property type="molecule type" value="Genomic_DNA"/>
</dbReference>
<dbReference type="Proteomes" id="UP001596174">
    <property type="component" value="Unassembled WGS sequence"/>
</dbReference>
<evidence type="ECO:0000259" key="1">
    <source>
        <dbReference type="PROSITE" id="PS51186"/>
    </source>
</evidence>
<sequence>MSFPIEPVQLHGHGLHLREWRDEDLPAMSALFDDPEVARWTPLASPFDEAAAAAYLQRARQAREARLRLQFAVTRDGGQPLGEVLAMRRVDQTGAATGVVEIGYAIGAAHRGQGLASAGVRLLTEYAYTELDARQVVLRIEPDNAASAAVARSTGYHLADEPPVVVTDPDGAEVVLRVWEHRR</sequence>
<dbReference type="InterPro" id="IPR051531">
    <property type="entry name" value="N-acetyltransferase"/>
</dbReference>
<gene>
    <name evidence="2" type="ORF">ACFP3V_05790</name>
</gene>
<reference evidence="3" key="1">
    <citation type="journal article" date="2019" name="Int. J. Syst. Evol. Microbiol.">
        <title>The Global Catalogue of Microorganisms (GCM) 10K type strain sequencing project: providing services to taxonomists for standard genome sequencing and annotation.</title>
        <authorList>
            <consortium name="The Broad Institute Genomics Platform"/>
            <consortium name="The Broad Institute Genome Sequencing Center for Infectious Disease"/>
            <person name="Wu L."/>
            <person name="Ma J."/>
        </authorList>
    </citation>
    <scope>NUCLEOTIDE SEQUENCE [LARGE SCALE GENOMIC DNA]</scope>
    <source>
        <strain evidence="3">JCM 4816</strain>
    </source>
</reference>
<dbReference type="InterPro" id="IPR000182">
    <property type="entry name" value="GNAT_dom"/>
</dbReference>
<dbReference type="PROSITE" id="PS51186">
    <property type="entry name" value="GNAT"/>
    <property type="match status" value="1"/>
</dbReference>
<dbReference type="InterPro" id="IPR016181">
    <property type="entry name" value="Acyl_CoA_acyltransferase"/>
</dbReference>
<evidence type="ECO:0000313" key="2">
    <source>
        <dbReference type="EMBL" id="MFC5906726.1"/>
    </source>
</evidence>
<feature type="domain" description="N-acetyltransferase" evidence="1">
    <location>
        <begin position="15"/>
        <end position="181"/>
    </location>
</feature>
<dbReference type="Gene3D" id="3.40.630.30">
    <property type="match status" value="1"/>
</dbReference>
<dbReference type="PANTHER" id="PTHR43792">
    <property type="entry name" value="GNAT FAMILY, PUTATIVE (AFU_ORTHOLOGUE AFUA_3G00765)-RELATED-RELATED"/>
    <property type="match status" value="1"/>
</dbReference>
<keyword evidence="3" id="KW-1185">Reference proteome</keyword>
<keyword evidence="2" id="KW-0808">Transferase</keyword>
<comment type="caution">
    <text evidence="2">The sequence shown here is derived from an EMBL/GenBank/DDBJ whole genome shotgun (WGS) entry which is preliminary data.</text>
</comment>
<evidence type="ECO:0000313" key="3">
    <source>
        <dbReference type="Proteomes" id="UP001596174"/>
    </source>
</evidence>
<organism evidence="2 3">
    <name type="scientific">Streptacidiphilus monticola</name>
    <dbReference type="NCBI Taxonomy" id="2161674"/>
    <lineage>
        <taxon>Bacteria</taxon>
        <taxon>Bacillati</taxon>
        <taxon>Actinomycetota</taxon>
        <taxon>Actinomycetes</taxon>
        <taxon>Kitasatosporales</taxon>
        <taxon>Streptomycetaceae</taxon>
        <taxon>Streptacidiphilus</taxon>
    </lineage>
</organism>
<dbReference type="GO" id="GO:0016746">
    <property type="term" value="F:acyltransferase activity"/>
    <property type="evidence" value="ECO:0007669"/>
    <property type="project" value="UniProtKB-KW"/>
</dbReference>
<dbReference type="PANTHER" id="PTHR43792:SF1">
    <property type="entry name" value="N-ACETYLTRANSFERASE DOMAIN-CONTAINING PROTEIN"/>
    <property type="match status" value="1"/>
</dbReference>
<dbReference type="RefSeq" id="WP_380580428.1">
    <property type="nucleotide sequence ID" value="NZ_JBHSQJ010000019.1"/>
</dbReference>
<name>A0ABW1G100_9ACTN</name>
<dbReference type="SUPFAM" id="SSF55729">
    <property type="entry name" value="Acyl-CoA N-acyltransferases (Nat)"/>
    <property type="match status" value="1"/>
</dbReference>